<feature type="compositionally biased region" description="Basic and acidic residues" evidence="1">
    <location>
        <begin position="269"/>
        <end position="279"/>
    </location>
</feature>
<evidence type="ECO:0000313" key="2">
    <source>
        <dbReference type="EMBL" id="PTQ26476.1"/>
    </source>
</evidence>
<organism evidence="2 3">
    <name type="scientific">Marchantia polymorpha</name>
    <name type="common">Common liverwort</name>
    <name type="synonym">Marchantia aquatica</name>
    <dbReference type="NCBI Taxonomy" id="3197"/>
    <lineage>
        <taxon>Eukaryota</taxon>
        <taxon>Viridiplantae</taxon>
        <taxon>Streptophyta</taxon>
        <taxon>Embryophyta</taxon>
        <taxon>Marchantiophyta</taxon>
        <taxon>Marchantiopsida</taxon>
        <taxon>Marchantiidae</taxon>
        <taxon>Marchantiales</taxon>
        <taxon>Marchantiaceae</taxon>
        <taxon>Marchantia</taxon>
    </lineage>
</organism>
<evidence type="ECO:0000313" key="3">
    <source>
        <dbReference type="Proteomes" id="UP000244005"/>
    </source>
</evidence>
<dbReference type="AlphaFoldDB" id="A0A2R6VY02"/>
<protein>
    <submittedName>
        <fullName evidence="2">Uncharacterized protein</fullName>
    </submittedName>
</protein>
<dbReference type="EMBL" id="KZ773812">
    <property type="protein sequence ID" value="PTQ26476.1"/>
    <property type="molecule type" value="Genomic_DNA"/>
</dbReference>
<reference evidence="3" key="1">
    <citation type="journal article" date="2017" name="Cell">
        <title>Insights into land plant evolution garnered from the Marchantia polymorpha genome.</title>
        <authorList>
            <person name="Bowman J.L."/>
            <person name="Kohchi T."/>
            <person name="Yamato K.T."/>
            <person name="Jenkins J."/>
            <person name="Shu S."/>
            <person name="Ishizaki K."/>
            <person name="Yamaoka S."/>
            <person name="Nishihama R."/>
            <person name="Nakamura Y."/>
            <person name="Berger F."/>
            <person name="Adam C."/>
            <person name="Aki S.S."/>
            <person name="Althoff F."/>
            <person name="Araki T."/>
            <person name="Arteaga-Vazquez M.A."/>
            <person name="Balasubrmanian S."/>
            <person name="Barry K."/>
            <person name="Bauer D."/>
            <person name="Boehm C.R."/>
            <person name="Briginshaw L."/>
            <person name="Caballero-Perez J."/>
            <person name="Catarino B."/>
            <person name="Chen F."/>
            <person name="Chiyoda S."/>
            <person name="Chovatia M."/>
            <person name="Davies K.M."/>
            <person name="Delmans M."/>
            <person name="Demura T."/>
            <person name="Dierschke T."/>
            <person name="Dolan L."/>
            <person name="Dorantes-Acosta A.E."/>
            <person name="Eklund D.M."/>
            <person name="Florent S.N."/>
            <person name="Flores-Sandoval E."/>
            <person name="Fujiyama A."/>
            <person name="Fukuzawa H."/>
            <person name="Galik B."/>
            <person name="Grimanelli D."/>
            <person name="Grimwood J."/>
            <person name="Grossniklaus U."/>
            <person name="Hamada T."/>
            <person name="Haseloff J."/>
            <person name="Hetherington A.J."/>
            <person name="Higo A."/>
            <person name="Hirakawa Y."/>
            <person name="Hundley H.N."/>
            <person name="Ikeda Y."/>
            <person name="Inoue K."/>
            <person name="Inoue S.I."/>
            <person name="Ishida S."/>
            <person name="Jia Q."/>
            <person name="Kakita M."/>
            <person name="Kanazawa T."/>
            <person name="Kawai Y."/>
            <person name="Kawashima T."/>
            <person name="Kennedy M."/>
            <person name="Kinose K."/>
            <person name="Kinoshita T."/>
            <person name="Kohara Y."/>
            <person name="Koide E."/>
            <person name="Komatsu K."/>
            <person name="Kopischke S."/>
            <person name="Kubo M."/>
            <person name="Kyozuka J."/>
            <person name="Lagercrantz U."/>
            <person name="Lin S.S."/>
            <person name="Lindquist E."/>
            <person name="Lipzen A.M."/>
            <person name="Lu C.W."/>
            <person name="De Luna E."/>
            <person name="Martienssen R.A."/>
            <person name="Minamino N."/>
            <person name="Mizutani M."/>
            <person name="Mizutani M."/>
            <person name="Mochizuki N."/>
            <person name="Monte I."/>
            <person name="Mosher R."/>
            <person name="Nagasaki H."/>
            <person name="Nakagami H."/>
            <person name="Naramoto S."/>
            <person name="Nishitani K."/>
            <person name="Ohtani M."/>
            <person name="Okamoto T."/>
            <person name="Okumura M."/>
            <person name="Phillips J."/>
            <person name="Pollak B."/>
            <person name="Reinders A."/>
            <person name="Rovekamp M."/>
            <person name="Sano R."/>
            <person name="Sawa S."/>
            <person name="Schmid M.W."/>
            <person name="Shirakawa M."/>
            <person name="Solano R."/>
            <person name="Spunde A."/>
            <person name="Suetsugu N."/>
            <person name="Sugano S."/>
            <person name="Sugiyama A."/>
            <person name="Sun R."/>
            <person name="Suzuki Y."/>
            <person name="Takenaka M."/>
            <person name="Takezawa D."/>
            <person name="Tomogane H."/>
            <person name="Tsuzuki M."/>
            <person name="Ueda T."/>
            <person name="Umeda M."/>
            <person name="Ward J.M."/>
            <person name="Watanabe Y."/>
            <person name="Yazaki K."/>
            <person name="Yokoyama R."/>
            <person name="Yoshitake Y."/>
            <person name="Yotsui I."/>
            <person name="Zachgo S."/>
            <person name="Schmutz J."/>
        </authorList>
    </citation>
    <scope>NUCLEOTIDE SEQUENCE [LARGE SCALE GENOMIC DNA]</scope>
    <source>
        <strain evidence="3">Tak-1</strain>
    </source>
</reference>
<dbReference type="Proteomes" id="UP000244005">
    <property type="component" value="Unassembled WGS sequence"/>
</dbReference>
<dbReference type="PANTHER" id="PTHR31210">
    <property type="entry name" value="OS06G0731900 PROTEIN"/>
    <property type="match status" value="1"/>
</dbReference>
<name>A0A2R6VY02_MARPO</name>
<dbReference type="Pfam" id="PF05212">
    <property type="entry name" value="DUF707"/>
    <property type="match status" value="2"/>
</dbReference>
<dbReference type="OMA" id="CGFKMRQ"/>
<dbReference type="PANTHER" id="PTHR31210:SF47">
    <property type="entry name" value="OS07G0564800 PROTEIN"/>
    <property type="match status" value="1"/>
</dbReference>
<feature type="compositionally biased region" description="Basic residues" evidence="1">
    <location>
        <begin position="290"/>
        <end position="306"/>
    </location>
</feature>
<dbReference type="InterPro" id="IPR007877">
    <property type="entry name" value="DUF707"/>
</dbReference>
<evidence type="ECO:0000256" key="1">
    <source>
        <dbReference type="SAM" id="MobiDB-lite"/>
    </source>
</evidence>
<keyword evidence="3" id="KW-1185">Reference proteome</keyword>
<accession>A0A2R6VY02</accession>
<sequence>MLFHYDGQVDAWMDMEWSPQAIHVMAANQTKWWYAKRFLHPDIVARYNYIFLWDEDLGVENFHADSWLRFVLKSLQYKRYHPCATSGLNKVLVIGDRYLNIMEDEGLEISQPALASSSSEVHHILTVRQPTERVHRRLITGTGWNSCNANSTGPPCTGSFPWPEFDLLFAEQNDLVHAWGLDYKLGYCAQGVRSEKVGIIDSEYIVHEGIPSLGGQPHDKDPDAVDTRGEIRNRSNVELQAFSRRWRRAAASDPEWMDPFKVELPSEENHYAVETKPDGRFAPVDPSAKQAKKASRNKARGPNRTG</sequence>
<feature type="region of interest" description="Disordered" evidence="1">
    <location>
        <begin position="269"/>
        <end position="306"/>
    </location>
</feature>
<gene>
    <name evidence="2" type="ORF">MARPO_1454s0001</name>
</gene>
<dbReference type="OrthoDB" id="9985979at2759"/>
<proteinExistence type="predicted"/>